<dbReference type="PROSITE" id="PS50893">
    <property type="entry name" value="ABC_TRANSPORTER_2"/>
    <property type="match status" value="1"/>
</dbReference>
<proteinExistence type="predicted"/>
<dbReference type="Proteomes" id="UP000054709">
    <property type="component" value="Unassembled WGS sequence"/>
</dbReference>
<dbReference type="SUPFAM" id="SSF52540">
    <property type="entry name" value="P-loop containing nucleoside triphosphate hydrolases"/>
    <property type="match status" value="1"/>
</dbReference>
<evidence type="ECO:0000259" key="3">
    <source>
        <dbReference type="PROSITE" id="PS50893"/>
    </source>
</evidence>
<evidence type="ECO:0000256" key="1">
    <source>
        <dbReference type="ARBA" id="ARBA00022741"/>
    </source>
</evidence>
<dbReference type="Gene3D" id="3.40.50.300">
    <property type="entry name" value="P-loop containing nucleotide triphosphate hydrolases"/>
    <property type="match status" value="1"/>
</dbReference>
<dbReference type="PANTHER" id="PTHR43158:SF2">
    <property type="entry name" value="SKFA PEPTIDE EXPORT ATP-BINDING PROTEIN SKFE"/>
    <property type="match status" value="1"/>
</dbReference>
<dbReference type="GO" id="GO:0005524">
    <property type="term" value="F:ATP binding"/>
    <property type="evidence" value="ECO:0007669"/>
    <property type="project" value="UniProtKB-KW"/>
</dbReference>
<dbReference type="Pfam" id="PF00005">
    <property type="entry name" value="ABC_tran"/>
    <property type="match status" value="1"/>
</dbReference>
<dbReference type="GO" id="GO:0016887">
    <property type="term" value="F:ATP hydrolysis activity"/>
    <property type="evidence" value="ECO:0007669"/>
    <property type="project" value="InterPro"/>
</dbReference>
<keyword evidence="2 4" id="KW-0067">ATP-binding</keyword>
<accession>A0A0W1AZF5</accession>
<dbReference type="EMBL" id="LCZJ02000019">
    <property type="protein sequence ID" value="KTD86726.1"/>
    <property type="molecule type" value="Genomic_DNA"/>
</dbReference>
<dbReference type="SMART" id="SM00382">
    <property type="entry name" value="AAA"/>
    <property type="match status" value="1"/>
</dbReference>
<dbReference type="InterPro" id="IPR003439">
    <property type="entry name" value="ABC_transporter-like_ATP-bd"/>
</dbReference>
<organism evidence="4 5">
    <name type="scientific">Paenibacillus etheri</name>
    <dbReference type="NCBI Taxonomy" id="1306852"/>
    <lineage>
        <taxon>Bacteria</taxon>
        <taxon>Bacillati</taxon>
        <taxon>Bacillota</taxon>
        <taxon>Bacilli</taxon>
        <taxon>Bacillales</taxon>
        <taxon>Paenibacillaceae</taxon>
        <taxon>Paenibacillus</taxon>
    </lineage>
</organism>
<dbReference type="AlphaFoldDB" id="A0A0W1AZF5"/>
<keyword evidence="5" id="KW-1185">Reference proteome</keyword>
<evidence type="ECO:0000313" key="4">
    <source>
        <dbReference type="EMBL" id="KTD86726.1"/>
    </source>
</evidence>
<evidence type="ECO:0000256" key="2">
    <source>
        <dbReference type="ARBA" id="ARBA00022840"/>
    </source>
</evidence>
<comment type="caution">
    <text evidence="4">The sequence shown here is derived from an EMBL/GenBank/DDBJ whole genome shotgun (WGS) entry which is preliminary data.</text>
</comment>
<dbReference type="InterPro" id="IPR003593">
    <property type="entry name" value="AAA+_ATPase"/>
</dbReference>
<feature type="domain" description="ABC transporter" evidence="3">
    <location>
        <begin position="3"/>
        <end position="242"/>
    </location>
</feature>
<evidence type="ECO:0000313" key="5">
    <source>
        <dbReference type="Proteomes" id="UP000054709"/>
    </source>
</evidence>
<dbReference type="OrthoDB" id="9789994at2"/>
<gene>
    <name evidence="4" type="ORF">UQ64_14865</name>
</gene>
<keyword evidence="1" id="KW-0547">Nucleotide-binding</keyword>
<dbReference type="PROSITE" id="PS00211">
    <property type="entry name" value="ABC_TRANSPORTER_1"/>
    <property type="match status" value="1"/>
</dbReference>
<dbReference type="RefSeq" id="WP_060623614.1">
    <property type="nucleotide sequence ID" value="NZ_LCZJ02000019.1"/>
</dbReference>
<sequence length="260" mass="29533">MIISLQNVSWQRDTTMILRDMNWEVKQGQHWCIVGLNGSGKTTMLNVVNGYIWPTTGQVEVLDHRFGDVDLRELRKRIGWVSTSLQQKLYGHQTALTIVLSGKFATIGLYDKTNEEDQKQAEELMGFLDCSSLAARTYDTLSQGQRQKVLIARALMANPDLLILDEPCTGLDIFAREQLLQMIEKITKQPGGPTLLYVSHHIEEITPCFTHTLLVKNGEIYKGDETENCLQADVLSDFFDTPVEVQEHHNRKWLTLAGDK</sequence>
<dbReference type="InterPro" id="IPR017871">
    <property type="entry name" value="ABC_transporter-like_CS"/>
</dbReference>
<dbReference type="PANTHER" id="PTHR43158">
    <property type="entry name" value="SKFA PEPTIDE EXPORT ATP-BINDING PROTEIN SKFE"/>
    <property type="match status" value="1"/>
</dbReference>
<dbReference type="InterPro" id="IPR027417">
    <property type="entry name" value="P-loop_NTPase"/>
</dbReference>
<name>A0A0W1AZF5_9BACL</name>
<protein>
    <submittedName>
        <fullName evidence="4">Molybdenum ABC transporter ATP-binding protein</fullName>
    </submittedName>
</protein>
<reference evidence="4 5" key="1">
    <citation type="journal article" date="2015" name="Int. Biodeterior. Biodegradation">
        <title>Physiological and genetic screening methods for the isolation of methyl tert-butyl ether-degrading bacteria for bioremediation purposes.</title>
        <authorList>
            <person name="Guisado I.M."/>
            <person name="Purswani J."/>
            <person name="Gonzalez Lopez J."/>
            <person name="Pozo C."/>
        </authorList>
    </citation>
    <scope>NUCLEOTIDE SEQUENCE [LARGE SCALE GENOMIC DNA]</scope>
    <source>
        <strain evidence="4 5">SH7</strain>
    </source>
</reference>